<dbReference type="EMBL" id="AP026708">
    <property type="protein sequence ID" value="BDQ32832.1"/>
    <property type="molecule type" value="Genomic_DNA"/>
</dbReference>
<evidence type="ECO:0000259" key="1">
    <source>
        <dbReference type="Pfam" id="PF06230"/>
    </source>
</evidence>
<dbReference type="Pfam" id="PF06230">
    <property type="entry name" value="LpxI_C"/>
    <property type="match status" value="1"/>
</dbReference>
<dbReference type="RefSeq" id="WP_264982894.1">
    <property type="nucleotide sequence ID" value="NZ_AP026708.1"/>
</dbReference>
<protein>
    <recommendedName>
        <fullName evidence="5">UDP-2,3-diacylglucosamine pyrophosphatase</fullName>
    </recommendedName>
</protein>
<dbReference type="Proteomes" id="UP001061361">
    <property type="component" value="Chromosome"/>
</dbReference>
<feature type="domain" description="LpxI C-terminal" evidence="1">
    <location>
        <begin position="139"/>
        <end position="268"/>
    </location>
</feature>
<dbReference type="InterPro" id="IPR053174">
    <property type="entry name" value="LpxI"/>
</dbReference>
<dbReference type="Gene3D" id="3.40.50.20">
    <property type="match status" value="1"/>
</dbReference>
<evidence type="ECO:0008006" key="5">
    <source>
        <dbReference type="Google" id="ProtNLM"/>
    </source>
</evidence>
<dbReference type="InterPro" id="IPR041255">
    <property type="entry name" value="LpxI_N"/>
</dbReference>
<organism evidence="3 4">
    <name type="scientific">Pseudodesulfovibrio portus</name>
    <dbReference type="NCBI Taxonomy" id="231439"/>
    <lineage>
        <taxon>Bacteria</taxon>
        <taxon>Pseudomonadati</taxon>
        <taxon>Thermodesulfobacteriota</taxon>
        <taxon>Desulfovibrionia</taxon>
        <taxon>Desulfovibrionales</taxon>
        <taxon>Desulfovibrionaceae</taxon>
    </lineage>
</organism>
<dbReference type="Gene3D" id="3.40.140.80">
    <property type="match status" value="1"/>
</dbReference>
<dbReference type="Pfam" id="PF17930">
    <property type="entry name" value="LpxI_N"/>
    <property type="match status" value="1"/>
</dbReference>
<dbReference type="InterPro" id="IPR010415">
    <property type="entry name" value="LpxI_C"/>
</dbReference>
<name>A0ABN6RPT5_9BACT</name>
<keyword evidence="4" id="KW-1185">Reference proteome</keyword>
<accession>A0ABN6RPT5</accession>
<sequence>MPDAPLTIGLIAGGKQFPVLVAQGVKSKGHRLVVAGFTGHTNMDVVPLADEWMELKFGKLNKLIGYLKSNGVDRLIMAGTIEKPKVMDVRHLDMRAIKLILGKKNRGDSALLGILAEEFEKEGMPVVPAHEFLPELLTPDGVLTRREPDEREWKDLNFAWTMAKELGRLDIGQCVVVNEGVVAAVEAIEGTDEAIRRGCSYGGKGCVVVKVFKPGQQKEVDLPSLGLDTLRTMADGQATCLGVEAGKSLFFDREAALGFADANNISIVGLTGESFSLKGD</sequence>
<proteinExistence type="predicted"/>
<reference evidence="3" key="1">
    <citation type="submission" date="2022-08" db="EMBL/GenBank/DDBJ databases">
        <title>Genome Sequence of the sulphate-reducing bacterium, Pseudodesulfovibrio portus JCM14722.</title>
        <authorList>
            <person name="Kondo R."/>
            <person name="Kataoka T."/>
        </authorList>
    </citation>
    <scope>NUCLEOTIDE SEQUENCE</scope>
    <source>
        <strain evidence="3">JCM 14722</strain>
    </source>
</reference>
<dbReference type="InterPro" id="IPR043167">
    <property type="entry name" value="LpxI_C_sf"/>
</dbReference>
<gene>
    <name evidence="3" type="ORF">JCM14722_03740</name>
</gene>
<evidence type="ECO:0000259" key="2">
    <source>
        <dbReference type="Pfam" id="PF17930"/>
    </source>
</evidence>
<evidence type="ECO:0000313" key="3">
    <source>
        <dbReference type="EMBL" id="BDQ32832.1"/>
    </source>
</evidence>
<dbReference type="PANTHER" id="PTHR39962">
    <property type="entry name" value="BLL4848 PROTEIN"/>
    <property type="match status" value="1"/>
</dbReference>
<feature type="domain" description="LpxI N-terminal" evidence="2">
    <location>
        <begin position="8"/>
        <end position="136"/>
    </location>
</feature>
<evidence type="ECO:0000313" key="4">
    <source>
        <dbReference type="Proteomes" id="UP001061361"/>
    </source>
</evidence>
<dbReference type="PANTHER" id="PTHR39962:SF1">
    <property type="entry name" value="LPXI FAMILY PROTEIN"/>
    <property type="match status" value="1"/>
</dbReference>